<accession>A0A016VCS1</accession>
<name>A0A016VCS1_9BILA</name>
<evidence type="ECO:0000313" key="1">
    <source>
        <dbReference type="EMBL" id="EYC25225.1"/>
    </source>
</evidence>
<comment type="caution">
    <text evidence="1">The sequence shown here is derived from an EMBL/GenBank/DDBJ whole genome shotgun (WGS) entry which is preliminary data.</text>
</comment>
<proteinExistence type="predicted"/>
<dbReference type="AlphaFoldDB" id="A0A016VCS1"/>
<reference evidence="2" key="1">
    <citation type="journal article" date="2015" name="Nat. Genet.">
        <title>The genome and transcriptome of the zoonotic hookworm Ancylostoma ceylanicum identify infection-specific gene families.</title>
        <authorList>
            <person name="Schwarz E.M."/>
            <person name="Hu Y."/>
            <person name="Antoshechkin I."/>
            <person name="Miller M.M."/>
            <person name="Sternberg P.W."/>
            <person name="Aroian R.V."/>
        </authorList>
    </citation>
    <scope>NUCLEOTIDE SEQUENCE</scope>
    <source>
        <strain evidence="2">HY135</strain>
    </source>
</reference>
<gene>
    <name evidence="1" type="primary">Acey_s0012.g1774</name>
    <name evidence="1" type="ORF">Y032_0012g1774</name>
</gene>
<dbReference type="EMBL" id="JARK01001348">
    <property type="protein sequence ID" value="EYC25225.1"/>
    <property type="molecule type" value="Genomic_DNA"/>
</dbReference>
<evidence type="ECO:0000313" key="2">
    <source>
        <dbReference type="Proteomes" id="UP000024635"/>
    </source>
</evidence>
<keyword evidence="2" id="KW-1185">Reference proteome</keyword>
<dbReference type="Proteomes" id="UP000024635">
    <property type="component" value="Unassembled WGS sequence"/>
</dbReference>
<protein>
    <submittedName>
        <fullName evidence="1">Uncharacterized protein</fullName>
    </submittedName>
</protein>
<organism evidence="1 2">
    <name type="scientific">Ancylostoma ceylanicum</name>
    <dbReference type="NCBI Taxonomy" id="53326"/>
    <lineage>
        <taxon>Eukaryota</taxon>
        <taxon>Metazoa</taxon>
        <taxon>Ecdysozoa</taxon>
        <taxon>Nematoda</taxon>
        <taxon>Chromadorea</taxon>
        <taxon>Rhabditida</taxon>
        <taxon>Rhabditina</taxon>
        <taxon>Rhabditomorpha</taxon>
        <taxon>Strongyloidea</taxon>
        <taxon>Ancylostomatidae</taxon>
        <taxon>Ancylostomatinae</taxon>
        <taxon>Ancylostoma</taxon>
    </lineage>
</organism>
<sequence length="89" mass="10256">MMTWTARKRGCLDRLGGLVVSDRRCEVASVFSSRFCVDWYLSAGWIFAVKREMPFVAEKIHPAPRYQSTQNRELNTLATSHLEKDSNEC</sequence>